<comment type="caution">
    <text evidence="2">The sequence shown here is derived from an EMBL/GenBank/DDBJ whole genome shotgun (WGS) entry which is preliminary data.</text>
</comment>
<proteinExistence type="predicted"/>
<gene>
    <name evidence="2" type="ORF">EVAR_54516_1</name>
</gene>
<name>A0A4C1YJH5_EUMVA</name>
<feature type="region of interest" description="Disordered" evidence="1">
    <location>
        <begin position="79"/>
        <end position="105"/>
    </location>
</feature>
<evidence type="ECO:0000313" key="3">
    <source>
        <dbReference type="Proteomes" id="UP000299102"/>
    </source>
</evidence>
<dbReference type="EMBL" id="BGZK01001248">
    <property type="protein sequence ID" value="GBP75423.1"/>
    <property type="molecule type" value="Genomic_DNA"/>
</dbReference>
<feature type="compositionally biased region" description="Polar residues" evidence="1">
    <location>
        <begin position="79"/>
        <end position="93"/>
    </location>
</feature>
<evidence type="ECO:0000256" key="1">
    <source>
        <dbReference type="SAM" id="MobiDB-lite"/>
    </source>
</evidence>
<keyword evidence="3" id="KW-1185">Reference proteome</keyword>
<reference evidence="2 3" key="1">
    <citation type="journal article" date="2019" name="Commun. Biol.">
        <title>The bagworm genome reveals a unique fibroin gene that provides high tensile strength.</title>
        <authorList>
            <person name="Kono N."/>
            <person name="Nakamura H."/>
            <person name="Ohtoshi R."/>
            <person name="Tomita M."/>
            <person name="Numata K."/>
            <person name="Arakawa K."/>
        </authorList>
    </citation>
    <scope>NUCLEOTIDE SEQUENCE [LARGE SCALE GENOMIC DNA]</scope>
</reference>
<dbReference type="AlphaFoldDB" id="A0A4C1YJH5"/>
<sequence length="105" mass="11668">MISMNKSQYSCLEHELRARYARRSGRAVAGACVAPTAAARTIETLSCRGRRRRPRRPARVSCPLARTSTPRAHRLLRSRNTTRQLVGQSNVSVDPTHAIPDTSKS</sequence>
<evidence type="ECO:0000313" key="2">
    <source>
        <dbReference type="EMBL" id="GBP75423.1"/>
    </source>
</evidence>
<organism evidence="2 3">
    <name type="scientific">Eumeta variegata</name>
    <name type="common">Bagworm moth</name>
    <name type="synonym">Eumeta japonica</name>
    <dbReference type="NCBI Taxonomy" id="151549"/>
    <lineage>
        <taxon>Eukaryota</taxon>
        <taxon>Metazoa</taxon>
        <taxon>Ecdysozoa</taxon>
        <taxon>Arthropoda</taxon>
        <taxon>Hexapoda</taxon>
        <taxon>Insecta</taxon>
        <taxon>Pterygota</taxon>
        <taxon>Neoptera</taxon>
        <taxon>Endopterygota</taxon>
        <taxon>Lepidoptera</taxon>
        <taxon>Glossata</taxon>
        <taxon>Ditrysia</taxon>
        <taxon>Tineoidea</taxon>
        <taxon>Psychidae</taxon>
        <taxon>Oiketicinae</taxon>
        <taxon>Eumeta</taxon>
    </lineage>
</organism>
<protein>
    <submittedName>
        <fullName evidence="2">Uncharacterized protein</fullName>
    </submittedName>
</protein>
<dbReference type="Proteomes" id="UP000299102">
    <property type="component" value="Unassembled WGS sequence"/>
</dbReference>
<accession>A0A4C1YJH5</accession>